<sequence length="96" mass="10104">MTIKYGFGSISDTGGNTVTAAGQMKSLFDDLKTKAKAILAEDWNGAAADAFDQAEAKWDVQANALGDAQVRTGQLTTQASDDMLATDIRASNLFNA</sequence>
<dbReference type="SUPFAM" id="SSF140453">
    <property type="entry name" value="EsxAB dimer-like"/>
    <property type="match status" value="1"/>
</dbReference>
<dbReference type="Proteomes" id="UP000199529">
    <property type="component" value="Unassembled WGS sequence"/>
</dbReference>
<evidence type="ECO:0000313" key="1">
    <source>
        <dbReference type="EMBL" id="SDZ15305.1"/>
    </source>
</evidence>
<dbReference type="Pfam" id="PF06013">
    <property type="entry name" value="WXG100"/>
    <property type="match status" value="1"/>
</dbReference>
<name>A0A1H3QQN2_9PSEU</name>
<gene>
    <name evidence="1" type="ORF">SAMN05216215_10493</name>
</gene>
<dbReference type="OrthoDB" id="3387628at2"/>
<dbReference type="RefSeq" id="WP_093274562.1">
    <property type="nucleotide sequence ID" value="NZ_FNOK01000049.1"/>
</dbReference>
<dbReference type="Gene3D" id="1.10.287.1060">
    <property type="entry name" value="ESAT-6-like"/>
    <property type="match status" value="1"/>
</dbReference>
<protein>
    <submittedName>
        <fullName evidence="1">WXG100 family type VII secretion target</fullName>
    </submittedName>
</protein>
<dbReference type="EMBL" id="FNOK01000049">
    <property type="protein sequence ID" value="SDZ15305.1"/>
    <property type="molecule type" value="Genomic_DNA"/>
</dbReference>
<accession>A0A1H3QQN2</accession>
<dbReference type="InterPro" id="IPR036689">
    <property type="entry name" value="ESAT-6-like_sf"/>
</dbReference>
<evidence type="ECO:0000313" key="2">
    <source>
        <dbReference type="Proteomes" id="UP000199529"/>
    </source>
</evidence>
<keyword evidence="2" id="KW-1185">Reference proteome</keyword>
<organism evidence="1 2">
    <name type="scientific">Saccharopolyspora shandongensis</name>
    <dbReference type="NCBI Taxonomy" id="418495"/>
    <lineage>
        <taxon>Bacteria</taxon>
        <taxon>Bacillati</taxon>
        <taxon>Actinomycetota</taxon>
        <taxon>Actinomycetes</taxon>
        <taxon>Pseudonocardiales</taxon>
        <taxon>Pseudonocardiaceae</taxon>
        <taxon>Saccharopolyspora</taxon>
    </lineage>
</organism>
<dbReference type="AlphaFoldDB" id="A0A1H3QQN2"/>
<proteinExistence type="predicted"/>
<dbReference type="InterPro" id="IPR010310">
    <property type="entry name" value="T7SS_ESAT-6-like"/>
</dbReference>
<reference evidence="2" key="1">
    <citation type="submission" date="2016-10" db="EMBL/GenBank/DDBJ databases">
        <authorList>
            <person name="Varghese N."/>
            <person name="Submissions S."/>
        </authorList>
    </citation>
    <scope>NUCLEOTIDE SEQUENCE [LARGE SCALE GENOMIC DNA]</scope>
    <source>
        <strain evidence="2">CGMCC 4.3530</strain>
    </source>
</reference>